<proteinExistence type="inferred from homology"/>
<protein>
    <submittedName>
        <fullName evidence="10">Subtilisin-like protein</fullName>
    </submittedName>
</protein>
<evidence type="ECO:0000256" key="4">
    <source>
        <dbReference type="ARBA" id="ARBA00022801"/>
    </source>
</evidence>
<keyword evidence="4 6" id="KW-0378">Hydrolase</keyword>
<feature type="active site" description="Charge relay system" evidence="6">
    <location>
        <position position="126"/>
    </location>
</feature>
<comment type="similarity">
    <text evidence="1 6">Belongs to the peptidase S8 family.</text>
</comment>
<keyword evidence="11" id="KW-1185">Reference proteome</keyword>
<dbReference type="PRINTS" id="PR00723">
    <property type="entry name" value="SUBTILISIN"/>
</dbReference>
<dbReference type="GO" id="GO:0006508">
    <property type="term" value="P:proteolysis"/>
    <property type="evidence" value="ECO:0007669"/>
    <property type="project" value="UniProtKB-KW"/>
</dbReference>
<dbReference type="PANTHER" id="PTHR43806:SF11">
    <property type="entry name" value="CEREVISIN-RELATED"/>
    <property type="match status" value="1"/>
</dbReference>
<evidence type="ECO:0000259" key="8">
    <source>
        <dbReference type="Pfam" id="PF00082"/>
    </source>
</evidence>
<feature type="active site" description="Charge relay system" evidence="6">
    <location>
        <position position="288"/>
    </location>
</feature>
<dbReference type="OrthoDB" id="206201at2759"/>
<sequence length="343" mass="37264">MHLGQSICVLAAALRFALGVTTLPTSVDDVDISDRSMHIKDDHKSFTGITHEYNISRWRAYAGHFHRNVLEQLKASADVATVEPDQLYTAAGITSQTDAPYNLNLISHRSTDRRAQAEGDLDLHMDSGININHREFQMRASNGYNALASAEMKDTFGHGTHVAAIAGGRTFGVAKKTRLIAVKVMRAKSRQAKAVVNLSMSGEFNQALSTAIDEAFNRGVTTVVAHGNRNQGSAWPRSAIVVSGTDKNRRWARPSERSARTTIFAPGVSIRSAWIRSVDATKSMSGSSFAAANLSSLVAYLKSMRRLPDSRQTQQTLIALAIPNVVKDAGHAPNLFSYNGCGR</sequence>
<name>A0A9P4MNT3_9PEZI</name>
<feature type="active site" description="Charge relay system" evidence="6">
    <location>
        <position position="158"/>
    </location>
</feature>
<dbReference type="Pfam" id="PF00082">
    <property type="entry name" value="Peptidase_S8"/>
    <property type="match status" value="1"/>
</dbReference>
<evidence type="ECO:0000256" key="3">
    <source>
        <dbReference type="ARBA" id="ARBA00022729"/>
    </source>
</evidence>
<evidence type="ECO:0000256" key="5">
    <source>
        <dbReference type="ARBA" id="ARBA00022825"/>
    </source>
</evidence>
<dbReference type="SUPFAM" id="SSF54897">
    <property type="entry name" value="Protease propeptides/inhibitors"/>
    <property type="match status" value="1"/>
</dbReference>
<evidence type="ECO:0000256" key="7">
    <source>
        <dbReference type="SAM" id="SignalP"/>
    </source>
</evidence>
<dbReference type="InterPro" id="IPR000209">
    <property type="entry name" value="Peptidase_S8/S53_dom"/>
</dbReference>
<gene>
    <name evidence="10" type="ORF">K461DRAFT_310956</name>
</gene>
<dbReference type="InterPro" id="IPR015500">
    <property type="entry name" value="Peptidase_S8_subtilisin-rel"/>
</dbReference>
<dbReference type="AlphaFoldDB" id="A0A9P4MNT3"/>
<dbReference type="SUPFAM" id="SSF52743">
    <property type="entry name" value="Subtilisin-like"/>
    <property type="match status" value="1"/>
</dbReference>
<dbReference type="GO" id="GO:0004252">
    <property type="term" value="F:serine-type endopeptidase activity"/>
    <property type="evidence" value="ECO:0007669"/>
    <property type="project" value="UniProtKB-UniRule"/>
</dbReference>
<dbReference type="Pfam" id="PF05922">
    <property type="entry name" value="Inhibitor_I9"/>
    <property type="match status" value="1"/>
</dbReference>
<organism evidence="10 11">
    <name type="scientific">Myriangium duriaei CBS 260.36</name>
    <dbReference type="NCBI Taxonomy" id="1168546"/>
    <lineage>
        <taxon>Eukaryota</taxon>
        <taxon>Fungi</taxon>
        <taxon>Dikarya</taxon>
        <taxon>Ascomycota</taxon>
        <taxon>Pezizomycotina</taxon>
        <taxon>Dothideomycetes</taxon>
        <taxon>Dothideomycetidae</taxon>
        <taxon>Myriangiales</taxon>
        <taxon>Myriangiaceae</taxon>
        <taxon>Myriangium</taxon>
    </lineage>
</organism>
<dbReference type="InterPro" id="IPR036852">
    <property type="entry name" value="Peptidase_S8/S53_dom_sf"/>
</dbReference>
<feature type="chain" id="PRO_5040337672" evidence="7">
    <location>
        <begin position="20"/>
        <end position="343"/>
    </location>
</feature>
<dbReference type="Proteomes" id="UP000799439">
    <property type="component" value="Unassembled WGS sequence"/>
</dbReference>
<accession>A0A9P4MNT3</accession>
<evidence type="ECO:0000313" key="10">
    <source>
        <dbReference type="EMBL" id="KAF2156524.1"/>
    </source>
</evidence>
<evidence type="ECO:0000256" key="6">
    <source>
        <dbReference type="PROSITE-ProRule" id="PRU01240"/>
    </source>
</evidence>
<keyword evidence="2 6" id="KW-0645">Protease</keyword>
<evidence type="ECO:0000256" key="2">
    <source>
        <dbReference type="ARBA" id="ARBA00022670"/>
    </source>
</evidence>
<feature type="domain" description="Inhibitor I9" evidence="9">
    <location>
        <begin position="42"/>
        <end position="89"/>
    </location>
</feature>
<keyword evidence="5 6" id="KW-0720">Serine protease</keyword>
<dbReference type="PANTHER" id="PTHR43806">
    <property type="entry name" value="PEPTIDASE S8"/>
    <property type="match status" value="1"/>
</dbReference>
<dbReference type="InterPro" id="IPR050131">
    <property type="entry name" value="Peptidase_S8_subtilisin-like"/>
</dbReference>
<evidence type="ECO:0000259" key="9">
    <source>
        <dbReference type="Pfam" id="PF05922"/>
    </source>
</evidence>
<evidence type="ECO:0000256" key="1">
    <source>
        <dbReference type="ARBA" id="ARBA00011073"/>
    </source>
</evidence>
<reference evidence="10" key="1">
    <citation type="journal article" date="2020" name="Stud. Mycol.">
        <title>101 Dothideomycetes genomes: a test case for predicting lifestyles and emergence of pathogens.</title>
        <authorList>
            <person name="Haridas S."/>
            <person name="Albert R."/>
            <person name="Binder M."/>
            <person name="Bloem J."/>
            <person name="Labutti K."/>
            <person name="Salamov A."/>
            <person name="Andreopoulos B."/>
            <person name="Baker S."/>
            <person name="Barry K."/>
            <person name="Bills G."/>
            <person name="Bluhm B."/>
            <person name="Cannon C."/>
            <person name="Castanera R."/>
            <person name="Culley D."/>
            <person name="Daum C."/>
            <person name="Ezra D."/>
            <person name="Gonzalez J."/>
            <person name="Henrissat B."/>
            <person name="Kuo A."/>
            <person name="Liang C."/>
            <person name="Lipzen A."/>
            <person name="Lutzoni F."/>
            <person name="Magnuson J."/>
            <person name="Mondo S."/>
            <person name="Nolan M."/>
            <person name="Ohm R."/>
            <person name="Pangilinan J."/>
            <person name="Park H.-J."/>
            <person name="Ramirez L."/>
            <person name="Alfaro M."/>
            <person name="Sun H."/>
            <person name="Tritt A."/>
            <person name="Yoshinaga Y."/>
            <person name="Zwiers L.-H."/>
            <person name="Turgeon B."/>
            <person name="Goodwin S."/>
            <person name="Spatafora J."/>
            <person name="Crous P."/>
            <person name="Grigoriev I."/>
        </authorList>
    </citation>
    <scope>NUCLEOTIDE SEQUENCE</scope>
    <source>
        <strain evidence="10">CBS 260.36</strain>
    </source>
</reference>
<evidence type="ECO:0000313" key="11">
    <source>
        <dbReference type="Proteomes" id="UP000799439"/>
    </source>
</evidence>
<comment type="caution">
    <text evidence="10">The sequence shown here is derived from an EMBL/GenBank/DDBJ whole genome shotgun (WGS) entry which is preliminary data.</text>
</comment>
<dbReference type="Gene3D" id="3.40.50.200">
    <property type="entry name" value="Peptidase S8/S53 domain"/>
    <property type="match status" value="1"/>
</dbReference>
<feature type="signal peptide" evidence="7">
    <location>
        <begin position="1"/>
        <end position="19"/>
    </location>
</feature>
<dbReference type="PROSITE" id="PS51892">
    <property type="entry name" value="SUBTILASE"/>
    <property type="match status" value="1"/>
</dbReference>
<dbReference type="InterPro" id="IPR010259">
    <property type="entry name" value="S8pro/Inhibitor_I9"/>
</dbReference>
<dbReference type="EMBL" id="ML996082">
    <property type="protein sequence ID" value="KAF2156524.1"/>
    <property type="molecule type" value="Genomic_DNA"/>
</dbReference>
<keyword evidence="3 7" id="KW-0732">Signal</keyword>
<feature type="domain" description="Peptidase S8/S53" evidence="8">
    <location>
        <begin position="125"/>
        <end position="321"/>
    </location>
</feature>